<keyword evidence="2" id="KW-1185">Reference proteome</keyword>
<name>A0A3N1G8M9_9ACTN</name>
<evidence type="ECO:0000313" key="2">
    <source>
        <dbReference type="Proteomes" id="UP000276232"/>
    </source>
</evidence>
<accession>A0A3N1G8M9</accession>
<organism evidence="1 2">
    <name type="scientific">Pseudokineococcus lusitanus</name>
    <dbReference type="NCBI Taxonomy" id="763993"/>
    <lineage>
        <taxon>Bacteria</taxon>
        <taxon>Bacillati</taxon>
        <taxon>Actinomycetota</taxon>
        <taxon>Actinomycetes</taxon>
        <taxon>Kineosporiales</taxon>
        <taxon>Kineosporiaceae</taxon>
        <taxon>Pseudokineococcus</taxon>
    </lineage>
</organism>
<dbReference type="EMBL" id="RJKN01000012">
    <property type="protein sequence ID" value="ROP26582.1"/>
    <property type="molecule type" value="Genomic_DNA"/>
</dbReference>
<evidence type="ECO:0000313" key="1">
    <source>
        <dbReference type="EMBL" id="ROP26582.1"/>
    </source>
</evidence>
<dbReference type="InParanoid" id="A0A3N1G8M9"/>
<protein>
    <submittedName>
        <fullName evidence="1">Uncharacterized protein</fullName>
    </submittedName>
</protein>
<dbReference type="AlphaFoldDB" id="A0A3N1G8M9"/>
<proteinExistence type="predicted"/>
<reference evidence="1 2" key="1">
    <citation type="journal article" date="2015" name="Stand. Genomic Sci.">
        <title>Genomic Encyclopedia of Bacterial and Archaeal Type Strains, Phase III: the genomes of soil and plant-associated and newly described type strains.</title>
        <authorList>
            <person name="Whitman W.B."/>
            <person name="Woyke T."/>
            <person name="Klenk H.P."/>
            <person name="Zhou Y."/>
            <person name="Lilburn T.G."/>
            <person name="Beck B.J."/>
            <person name="De Vos P."/>
            <person name="Vandamme P."/>
            <person name="Eisen J.A."/>
            <person name="Garrity G."/>
            <person name="Hugenholtz P."/>
            <person name="Kyrpides N.C."/>
        </authorList>
    </citation>
    <scope>NUCLEOTIDE SEQUENCE [LARGE SCALE GENOMIC DNA]</scope>
    <source>
        <strain evidence="1 2">CECT 7306</strain>
    </source>
</reference>
<comment type="caution">
    <text evidence="1">The sequence shown here is derived from an EMBL/GenBank/DDBJ whole genome shotgun (WGS) entry which is preliminary data.</text>
</comment>
<sequence>MVEVTYSVADGPEALALAEGLREASSRRHDVEPS</sequence>
<dbReference type="Proteomes" id="UP000276232">
    <property type="component" value="Unassembled WGS sequence"/>
</dbReference>
<gene>
    <name evidence="1" type="ORF">EDC03_3339</name>
</gene>